<dbReference type="SMART" id="SM00155">
    <property type="entry name" value="PLDc"/>
    <property type="match status" value="2"/>
</dbReference>
<dbReference type="EMBL" id="LYVI01000001">
    <property type="protein sequence ID" value="OBU63368.1"/>
    <property type="molecule type" value="Genomic_DNA"/>
</dbReference>
<dbReference type="PANTHER" id="PTHR18896">
    <property type="entry name" value="PHOSPHOLIPASE D"/>
    <property type="match status" value="1"/>
</dbReference>
<comment type="caution">
    <text evidence="6">The sequence shown here is derived from an EMBL/GenBank/DDBJ whole genome shotgun (WGS) entry which is preliminary data.</text>
</comment>
<proteinExistence type="predicted"/>
<dbReference type="PANTHER" id="PTHR18896:SF76">
    <property type="entry name" value="PHOSPHOLIPASE"/>
    <property type="match status" value="1"/>
</dbReference>
<name>A0AAP7L2B3_STEMA</name>
<dbReference type="AlphaFoldDB" id="A0AAP7L2B3"/>
<dbReference type="Pfam" id="PF13091">
    <property type="entry name" value="PLDc_2"/>
    <property type="match status" value="1"/>
</dbReference>
<dbReference type="InterPro" id="IPR025202">
    <property type="entry name" value="PLD-like_dom"/>
</dbReference>
<dbReference type="InterPro" id="IPR001736">
    <property type="entry name" value="PLipase_D/transphosphatidylase"/>
</dbReference>
<dbReference type="PROSITE" id="PS50035">
    <property type="entry name" value="PLD"/>
    <property type="match status" value="2"/>
</dbReference>
<comment type="catalytic activity">
    <reaction evidence="1">
        <text>a 1,2-diacyl-sn-glycero-3-phosphocholine + H2O = a 1,2-diacyl-sn-glycero-3-phosphate + choline + H(+)</text>
        <dbReference type="Rhea" id="RHEA:14445"/>
        <dbReference type="ChEBI" id="CHEBI:15354"/>
        <dbReference type="ChEBI" id="CHEBI:15377"/>
        <dbReference type="ChEBI" id="CHEBI:15378"/>
        <dbReference type="ChEBI" id="CHEBI:57643"/>
        <dbReference type="ChEBI" id="CHEBI:58608"/>
        <dbReference type="EC" id="3.1.4.4"/>
    </reaction>
</comment>
<sequence>MADANAWGRVERASLICRDGQKGTTSGDYYAPPDRQFAPVRHGNRVDAFTDGRSAMKAMADAIRGAQKFIFIADWQMNFDTEMDARGDAHSARLSELLFDAINQRGVDVRVLLYDSVEAAAYTHENEVRTALYKMQDDKTPGQVQVGLHNPATGRTDAFNIAFSHHQKILVVDGRIGFVGGLDVAHGRWDDGNFDVVCDPTLHVINDHYNNCLSKYRSMTDDETELTLDKPDTSPDAAGRVRPGFAQAYVPGMAIALDQMKSQWDAGAALAELQDYADKLGVPDALEREGLRKIAEWIIPGMEEGMAVKRTVARTFLAIQTTLEEIGQEYADVIAASNRAADEAIKLNPVQAAAAAGRAVAGFSAIQAKKFGSWLDQQKNDIRAAALRPFQTAEKAAGYLLDPRSLRADIEGRLSEIEAKIDKAKKDWESLVQWINTPVDRTQRLLDSGRQPRMPWQDVHAQIAGPAVFDICSNFMHRWNAMVWQNQRGDRTIGSLLRKGLNTGLRKTNEWLDTALPEQTTLARGMELTPLSDQWLQSMGGMQAVFGDLTVPGTAGKISVQIVRSSGTALHALEKKGCRELGLNLDDASCLQPYWEREQPMHSILDAMVNCIASASAYIYLETQFLISDCGWSDADPGSVVETAVKGGERRDATDAEKAKLGHVGRGVGMSGPVGRAGIVQDVVERRQGVKSAASNPLVAALAARIRRAILARQGFHVYITLPVHPEGSLADGAVVKQQYWVQQTLLRGDDSLIRRICRSLIARDKDIREAGVEEADLQAEVKAGRWKEYLSVMNLRSYGVLAETRRSDHLPPHTIGSEHGPSLYVVTEQCYVHSKLLIVDDAVAIIGSANCNDRSLLGTGDTEIAAVIVDGEAKRMDLGNGVQVITRTFARELRLKLWRKFLGQEIQKLPEKENKPYSAVEAAQTYLPWFNKNVPTLTVDRPASAETWRSIRNLADSNSAAYQRVFTNVPRDSFPRYDSVLHGFPAAGLNDKGHVKRMLHAQPPDLQPDFMEEPSVVSDYVTSVVGRHDVRRATDFLRGEPGRPRIKGFWVTMPLLWGSNMDDPVATMPSEIIAAVPVEGGSSSELAYSIRHAALNQGEKV</sequence>
<evidence type="ECO:0000313" key="6">
    <source>
        <dbReference type="EMBL" id="OBU63368.1"/>
    </source>
</evidence>
<evidence type="ECO:0000256" key="1">
    <source>
        <dbReference type="ARBA" id="ARBA00000798"/>
    </source>
</evidence>
<keyword evidence="3" id="KW-0378">Hydrolase</keyword>
<dbReference type="Proteomes" id="UP000092125">
    <property type="component" value="Unassembled WGS sequence"/>
</dbReference>
<dbReference type="InterPro" id="IPR015679">
    <property type="entry name" value="PLipase_D_fam"/>
</dbReference>
<keyword evidence="4" id="KW-0443">Lipid metabolism</keyword>
<gene>
    <name evidence="6" type="ORF">A9K56_01275</name>
</gene>
<dbReference type="Pfam" id="PF00614">
    <property type="entry name" value="PLDc"/>
    <property type="match status" value="1"/>
</dbReference>
<evidence type="ECO:0000256" key="4">
    <source>
        <dbReference type="ARBA" id="ARBA00023098"/>
    </source>
</evidence>
<feature type="domain" description="PLD phosphodiesterase" evidence="5">
    <location>
        <begin position="829"/>
        <end position="856"/>
    </location>
</feature>
<feature type="domain" description="PLD phosphodiesterase" evidence="5">
    <location>
        <begin position="161"/>
        <end position="188"/>
    </location>
</feature>
<accession>A0AAP7L2B3</accession>
<dbReference type="GO" id="GO:0009395">
    <property type="term" value="P:phospholipid catabolic process"/>
    <property type="evidence" value="ECO:0007669"/>
    <property type="project" value="TreeGrafter"/>
</dbReference>
<dbReference type="GO" id="GO:0004630">
    <property type="term" value="F:phospholipase D activity"/>
    <property type="evidence" value="ECO:0007669"/>
    <property type="project" value="UniProtKB-EC"/>
</dbReference>
<dbReference type="SUPFAM" id="SSF56024">
    <property type="entry name" value="Phospholipase D/nuclease"/>
    <property type="match status" value="2"/>
</dbReference>
<keyword evidence="2" id="KW-0677">Repeat</keyword>
<evidence type="ECO:0000256" key="2">
    <source>
        <dbReference type="ARBA" id="ARBA00022737"/>
    </source>
</evidence>
<dbReference type="RefSeq" id="WP_053516589.1">
    <property type="nucleotide sequence ID" value="NZ_LDVR01000010.1"/>
</dbReference>
<protein>
    <submittedName>
        <fullName evidence="6">Phospholipase</fullName>
    </submittedName>
</protein>
<reference evidence="6 7" key="1">
    <citation type="submission" date="2016-05" db="EMBL/GenBank/DDBJ databases">
        <title>Draft Genome Sequences of Stenotrophomonas maltophilia Strains Sm32COP, Sm41DVV, Sm46PAILV, SmF3, SmF22, SmSOFb1 and SmCVFa1, Isolated from Different Manures, in France.</title>
        <authorList>
            <person name="Nazaret S."/>
            <person name="Bodilis J."/>
        </authorList>
    </citation>
    <scope>NUCLEOTIDE SEQUENCE [LARGE SCALE GENOMIC DNA]</scope>
    <source>
        <strain evidence="6 7">Sm41DVV</strain>
    </source>
</reference>
<evidence type="ECO:0000259" key="5">
    <source>
        <dbReference type="PROSITE" id="PS50035"/>
    </source>
</evidence>
<organism evidence="6 7">
    <name type="scientific">Stenotrophomonas maltophilia</name>
    <name type="common">Pseudomonas maltophilia</name>
    <name type="synonym">Xanthomonas maltophilia</name>
    <dbReference type="NCBI Taxonomy" id="40324"/>
    <lineage>
        <taxon>Bacteria</taxon>
        <taxon>Pseudomonadati</taxon>
        <taxon>Pseudomonadota</taxon>
        <taxon>Gammaproteobacteria</taxon>
        <taxon>Lysobacterales</taxon>
        <taxon>Lysobacteraceae</taxon>
        <taxon>Stenotrophomonas</taxon>
        <taxon>Stenotrophomonas maltophilia group</taxon>
    </lineage>
</organism>
<dbReference type="Gene3D" id="3.30.870.10">
    <property type="entry name" value="Endonuclease Chain A"/>
    <property type="match status" value="2"/>
</dbReference>
<evidence type="ECO:0000313" key="7">
    <source>
        <dbReference type="Proteomes" id="UP000092125"/>
    </source>
</evidence>
<evidence type="ECO:0000256" key="3">
    <source>
        <dbReference type="ARBA" id="ARBA00022801"/>
    </source>
</evidence>